<dbReference type="Proteomes" id="UP000606008">
    <property type="component" value="Unassembled WGS sequence"/>
</dbReference>
<evidence type="ECO:0000256" key="1">
    <source>
        <dbReference type="ARBA" id="ARBA00009981"/>
    </source>
</evidence>
<proteinExistence type="inferred from homology"/>
<comment type="similarity">
    <text evidence="1 2">Belongs to the phD/YefM antitoxin family.</text>
</comment>
<evidence type="ECO:0000256" key="3">
    <source>
        <dbReference type="SAM" id="MobiDB-lite"/>
    </source>
</evidence>
<feature type="compositionally biased region" description="Basic and acidic residues" evidence="3">
    <location>
        <begin position="72"/>
        <end position="81"/>
    </location>
</feature>
<organism evidence="4 5">
    <name type="scientific">Fibrivirga algicola</name>
    <dbReference type="NCBI Taxonomy" id="2950420"/>
    <lineage>
        <taxon>Bacteria</taxon>
        <taxon>Pseudomonadati</taxon>
        <taxon>Bacteroidota</taxon>
        <taxon>Cytophagia</taxon>
        <taxon>Cytophagales</taxon>
        <taxon>Spirosomataceae</taxon>
        <taxon>Fibrivirga</taxon>
    </lineage>
</organism>
<accession>A0ABX0QKZ9</accession>
<dbReference type="Gene3D" id="3.40.1620.10">
    <property type="entry name" value="YefM-like domain"/>
    <property type="match status" value="1"/>
</dbReference>
<evidence type="ECO:0000313" key="5">
    <source>
        <dbReference type="Proteomes" id="UP000606008"/>
    </source>
</evidence>
<dbReference type="SUPFAM" id="SSF143120">
    <property type="entry name" value="YefM-like"/>
    <property type="match status" value="1"/>
</dbReference>
<dbReference type="NCBIfam" id="TIGR01552">
    <property type="entry name" value="phd_fam"/>
    <property type="match status" value="1"/>
</dbReference>
<dbReference type="InterPro" id="IPR036165">
    <property type="entry name" value="YefM-like_sf"/>
</dbReference>
<gene>
    <name evidence="4" type="ORF">F7231_20200</name>
</gene>
<protein>
    <recommendedName>
        <fullName evidence="2">Antitoxin</fullName>
    </recommendedName>
</protein>
<dbReference type="EMBL" id="WAEL01000008">
    <property type="protein sequence ID" value="NID12503.1"/>
    <property type="molecule type" value="Genomic_DNA"/>
</dbReference>
<reference evidence="4" key="1">
    <citation type="submission" date="2024-05" db="EMBL/GenBank/DDBJ databases">
        <authorList>
            <person name="Jung D.-H."/>
        </authorList>
    </citation>
    <scope>NUCLEOTIDE SEQUENCE</scope>
    <source>
        <strain evidence="4">JA-25</strain>
    </source>
</reference>
<sequence>MQEVRLSDFRQNLREKLDAVVNDADVVVVNQPNNKHVVVISLDEYNSWQETLHVLSSERNRQRLAAAVSRTEQGHYDSHELIDDEQP</sequence>
<dbReference type="PANTHER" id="PTHR33713:SF6">
    <property type="entry name" value="ANTITOXIN YEFM"/>
    <property type="match status" value="1"/>
</dbReference>
<dbReference type="InterPro" id="IPR006442">
    <property type="entry name" value="Antitoxin_Phd/YefM"/>
</dbReference>
<dbReference type="PANTHER" id="PTHR33713">
    <property type="entry name" value="ANTITOXIN YAFN-RELATED"/>
    <property type="match status" value="1"/>
</dbReference>
<dbReference type="Gene3D" id="6.10.250.330">
    <property type="match status" value="1"/>
</dbReference>
<evidence type="ECO:0000256" key="2">
    <source>
        <dbReference type="RuleBase" id="RU362080"/>
    </source>
</evidence>
<dbReference type="Pfam" id="PF02604">
    <property type="entry name" value="PhdYeFM_antitox"/>
    <property type="match status" value="1"/>
</dbReference>
<feature type="region of interest" description="Disordered" evidence="3">
    <location>
        <begin position="65"/>
        <end position="87"/>
    </location>
</feature>
<name>A0ABX0QKZ9_9BACT</name>
<dbReference type="RefSeq" id="WP_166693331.1">
    <property type="nucleotide sequence ID" value="NZ_WAEL01000008.1"/>
</dbReference>
<comment type="function">
    <text evidence="2">Antitoxin component of a type II toxin-antitoxin (TA) system.</text>
</comment>
<keyword evidence="5" id="KW-1185">Reference proteome</keyword>
<dbReference type="InterPro" id="IPR051405">
    <property type="entry name" value="phD/YefM_antitoxin"/>
</dbReference>
<comment type="caution">
    <text evidence="4">The sequence shown here is derived from an EMBL/GenBank/DDBJ whole genome shotgun (WGS) entry which is preliminary data.</text>
</comment>
<evidence type="ECO:0000313" key="4">
    <source>
        <dbReference type="EMBL" id="NID12503.1"/>
    </source>
</evidence>